<gene>
    <name evidence="2" type="ORF">DLK05_14435</name>
</gene>
<evidence type="ECO:0000313" key="3">
    <source>
        <dbReference type="Proteomes" id="UP000282985"/>
    </source>
</evidence>
<sequence>MKDLSNKKKESPFKVPEDYFENLADLVQERIKTEKTSKEKKIIPMLKPYLWMAASIFGLVFIAKIILTNAVPSEFRNPKISQTEVSVKDTPNVVSNADSANSIWIKDALSDTSSDEIIEYLSDYDIDSETLLANL</sequence>
<comment type="caution">
    <text evidence="2">The sequence shown here is derived from an EMBL/GenBank/DDBJ whole genome shotgun (WGS) entry which is preliminary data.</text>
</comment>
<feature type="transmembrane region" description="Helical" evidence="1">
    <location>
        <begin position="48"/>
        <end position="67"/>
    </location>
</feature>
<dbReference type="Proteomes" id="UP000282985">
    <property type="component" value="Unassembled WGS sequence"/>
</dbReference>
<evidence type="ECO:0000256" key="1">
    <source>
        <dbReference type="SAM" id="Phobius"/>
    </source>
</evidence>
<keyword evidence="1" id="KW-0812">Transmembrane</keyword>
<proteinExistence type="predicted"/>
<reference evidence="2 3" key="1">
    <citation type="submission" date="2018-11" db="EMBL/GenBank/DDBJ databases">
        <title>Parancylomarina longa gen. nov., sp. nov., isolated from sediments of southern Okinawa.</title>
        <authorList>
            <person name="Fu T."/>
        </authorList>
    </citation>
    <scope>NUCLEOTIDE SEQUENCE [LARGE SCALE GENOMIC DNA]</scope>
    <source>
        <strain evidence="2 3">T3-2 S1-C</strain>
    </source>
</reference>
<keyword evidence="3" id="KW-1185">Reference proteome</keyword>
<dbReference type="AlphaFoldDB" id="A0A434AFI4"/>
<keyword evidence="1" id="KW-1133">Transmembrane helix</keyword>
<accession>A0A434AFI4</accession>
<dbReference type="EMBL" id="RJJX01000026">
    <property type="protein sequence ID" value="RUT73171.1"/>
    <property type="molecule type" value="Genomic_DNA"/>
</dbReference>
<dbReference type="RefSeq" id="WP_127344677.1">
    <property type="nucleotide sequence ID" value="NZ_RJJX01000026.1"/>
</dbReference>
<dbReference type="OrthoDB" id="1121419at2"/>
<organism evidence="2 3">
    <name type="scientific">Ancylomarina longa</name>
    <dbReference type="NCBI Taxonomy" id="2487017"/>
    <lineage>
        <taxon>Bacteria</taxon>
        <taxon>Pseudomonadati</taxon>
        <taxon>Bacteroidota</taxon>
        <taxon>Bacteroidia</taxon>
        <taxon>Marinilabiliales</taxon>
        <taxon>Marinifilaceae</taxon>
        <taxon>Ancylomarina</taxon>
    </lineage>
</organism>
<name>A0A434AFI4_9BACT</name>
<protein>
    <submittedName>
        <fullName evidence="2">Uncharacterized protein</fullName>
    </submittedName>
</protein>
<evidence type="ECO:0000313" key="2">
    <source>
        <dbReference type="EMBL" id="RUT73171.1"/>
    </source>
</evidence>
<keyword evidence="1" id="KW-0472">Membrane</keyword>